<gene>
    <name evidence="1" type="ORF">CISIN_1g034703mg</name>
</gene>
<sequence length="86" mass="10038">MVVWAAEQMRTEISLLENSESRNKTIILLFFFNFFTLKLVNCEPAKQNPFYLFIHSFIHSFVLARKHVLGHKKGGINAPTKKKIKM</sequence>
<dbReference type="AlphaFoldDB" id="A0A067G023"/>
<evidence type="ECO:0000313" key="2">
    <source>
        <dbReference type="Proteomes" id="UP000027120"/>
    </source>
</evidence>
<protein>
    <submittedName>
        <fullName evidence="1">Uncharacterized protein</fullName>
    </submittedName>
</protein>
<dbReference type="EMBL" id="KK784893">
    <property type="protein sequence ID" value="KDO69057.1"/>
    <property type="molecule type" value="Genomic_DNA"/>
</dbReference>
<evidence type="ECO:0000313" key="1">
    <source>
        <dbReference type="EMBL" id="KDO69057.1"/>
    </source>
</evidence>
<proteinExistence type="predicted"/>
<name>A0A067G023_CITSI</name>
<dbReference type="Proteomes" id="UP000027120">
    <property type="component" value="Unassembled WGS sequence"/>
</dbReference>
<accession>A0A067G023</accession>
<organism evidence="1 2">
    <name type="scientific">Citrus sinensis</name>
    <name type="common">Sweet orange</name>
    <name type="synonym">Citrus aurantium var. sinensis</name>
    <dbReference type="NCBI Taxonomy" id="2711"/>
    <lineage>
        <taxon>Eukaryota</taxon>
        <taxon>Viridiplantae</taxon>
        <taxon>Streptophyta</taxon>
        <taxon>Embryophyta</taxon>
        <taxon>Tracheophyta</taxon>
        <taxon>Spermatophyta</taxon>
        <taxon>Magnoliopsida</taxon>
        <taxon>eudicotyledons</taxon>
        <taxon>Gunneridae</taxon>
        <taxon>Pentapetalae</taxon>
        <taxon>rosids</taxon>
        <taxon>malvids</taxon>
        <taxon>Sapindales</taxon>
        <taxon>Rutaceae</taxon>
        <taxon>Aurantioideae</taxon>
        <taxon>Citrus</taxon>
    </lineage>
</organism>
<keyword evidence="2" id="KW-1185">Reference proteome</keyword>
<reference evidence="1 2" key="1">
    <citation type="submission" date="2014-04" db="EMBL/GenBank/DDBJ databases">
        <authorList>
            <consortium name="International Citrus Genome Consortium"/>
            <person name="Gmitter F."/>
            <person name="Chen C."/>
            <person name="Farmerie W."/>
            <person name="Harkins T."/>
            <person name="Desany B."/>
            <person name="Mohiuddin M."/>
            <person name="Kodira C."/>
            <person name="Borodovsky M."/>
            <person name="Lomsadze A."/>
            <person name="Burns P."/>
            <person name="Jenkins J."/>
            <person name="Prochnik S."/>
            <person name="Shu S."/>
            <person name="Chapman J."/>
            <person name="Pitluck S."/>
            <person name="Schmutz J."/>
            <person name="Rokhsar D."/>
        </authorList>
    </citation>
    <scope>NUCLEOTIDE SEQUENCE</scope>
</reference>